<protein>
    <submittedName>
        <fullName evidence="2">Uncharacterized protein</fullName>
    </submittedName>
</protein>
<gene>
    <name evidence="2" type="ORF">ACFOX0_31045</name>
</gene>
<comment type="caution">
    <text evidence="2">The sequence shown here is derived from an EMBL/GenBank/DDBJ whole genome shotgun (WGS) entry which is preliminary data.</text>
</comment>
<dbReference type="EMBL" id="JBHSBN010000039">
    <property type="protein sequence ID" value="MFC4110344.1"/>
    <property type="molecule type" value="Genomic_DNA"/>
</dbReference>
<accession>A0ABV8KVW8</accession>
<organism evidence="2 3">
    <name type="scientific">Micromonospora zhanjiangensis</name>
    <dbReference type="NCBI Taxonomy" id="1522057"/>
    <lineage>
        <taxon>Bacteria</taxon>
        <taxon>Bacillati</taxon>
        <taxon>Actinomycetota</taxon>
        <taxon>Actinomycetes</taxon>
        <taxon>Micromonosporales</taxon>
        <taxon>Micromonosporaceae</taxon>
        <taxon>Micromonospora</taxon>
    </lineage>
</organism>
<feature type="region of interest" description="Disordered" evidence="1">
    <location>
        <begin position="37"/>
        <end position="64"/>
    </location>
</feature>
<keyword evidence="3" id="KW-1185">Reference proteome</keyword>
<proteinExistence type="predicted"/>
<sequence length="132" mass="14881">MGELSDEIAEHRRRVLQMAAEVRQESIGWRHQLQAQMETLDEDSSGQDDQDDPRPAGAPAQYAAVRDRVSRGELNWFDVLAGRADDPDARAVHLWADARMESARQAWRLLEAGASLEEAVADVEHGHRGERR</sequence>
<dbReference type="RefSeq" id="WP_377552661.1">
    <property type="nucleotide sequence ID" value="NZ_JBHSBN010000039.1"/>
</dbReference>
<dbReference type="Proteomes" id="UP001595868">
    <property type="component" value="Unassembled WGS sequence"/>
</dbReference>
<evidence type="ECO:0000256" key="1">
    <source>
        <dbReference type="SAM" id="MobiDB-lite"/>
    </source>
</evidence>
<evidence type="ECO:0000313" key="2">
    <source>
        <dbReference type="EMBL" id="MFC4110344.1"/>
    </source>
</evidence>
<feature type="compositionally biased region" description="Acidic residues" evidence="1">
    <location>
        <begin position="39"/>
        <end position="51"/>
    </location>
</feature>
<evidence type="ECO:0000313" key="3">
    <source>
        <dbReference type="Proteomes" id="UP001595868"/>
    </source>
</evidence>
<name>A0ABV8KVW8_9ACTN</name>
<reference evidence="3" key="1">
    <citation type="journal article" date="2019" name="Int. J. Syst. Evol. Microbiol.">
        <title>The Global Catalogue of Microorganisms (GCM) 10K type strain sequencing project: providing services to taxonomists for standard genome sequencing and annotation.</title>
        <authorList>
            <consortium name="The Broad Institute Genomics Platform"/>
            <consortium name="The Broad Institute Genome Sequencing Center for Infectious Disease"/>
            <person name="Wu L."/>
            <person name="Ma J."/>
        </authorList>
    </citation>
    <scope>NUCLEOTIDE SEQUENCE [LARGE SCALE GENOMIC DNA]</scope>
    <source>
        <strain evidence="3">2902at01</strain>
    </source>
</reference>